<feature type="transmembrane region" description="Helical" evidence="1">
    <location>
        <begin position="12"/>
        <end position="28"/>
    </location>
</feature>
<sequence length="147" mass="17501">MKKLRIFAPAMVKYLFFLYIALGIYLISGDYSTVYDSQEYENTCVAEWQNDTVIINHIFRGLSEKKEIDNERVNLLFQFCIANNNVYNSGRFTLSYKLLKTYSNALGITHLRKIFLPEEKVTSYFSFLLFTRYSNNYYIYQIKRILI</sequence>
<dbReference type="Proteomes" id="UP000783796">
    <property type="component" value="Unassembled WGS sequence"/>
</dbReference>
<dbReference type="AlphaFoldDB" id="A0A948TD84"/>
<evidence type="ECO:0000313" key="3">
    <source>
        <dbReference type="Proteomes" id="UP000783796"/>
    </source>
</evidence>
<organism evidence="2 3">
    <name type="scientific">Candidatus Phocaeicola faecigallinarum</name>
    <dbReference type="NCBI Taxonomy" id="2838732"/>
    <lineage>
        <taxon>Bacteria</taxon>
        <taxon>Pseudomonadati</taxon>
        <taxon>Bacteroidota</taxon>
        <taxon>Bacteroidia</taxon>
        <taxon>Bacteroidales</taxon>
        <taxon>Bacteroidaceae</taxon>
        <taxon>Phocaeicola</taxon>
    </lineage>
</organism>
<gene>
    <name evidence="2" type="ORF">H9777_12215</name>
</gene>
<comment type="caution">
    <text evidence="2">The sequence shown here is derived from an EMBL/GenBank/DDBJ whole genome shotgun (WGS) entry which is preliminary data.</text>
</comment>
<name>A0A948TD84_9BACT</name>
<reference evidence="2" key="2">
    <citation type="submission" date="2021-04" db="EMBL/GenBank/DDBJ databases">
        <authorList>
            <person name="Gilroy R."/>
        </authorList>
    </citation>
    <scope>NUCLEOTIDE SEQUENCE</scope>
    <source>
        <strain evidence="2">G4-2901</strain>
    </source>
</reference>
<evidence type="ECO:0000256" key="1">
    <source>
        <dbReference type="SAM" id="Phobius"/>
    </source>
</evidence>
<keyword evidence="1" id="KW-0812">Transmembrane</keyword>
<keyword evidence="1" id="KW-1133">Transmembrane helix</keyword>
<evidence type="ECO:0000313" key="2">
    <source>
        <dbReference type="EMBL" id="MBU3839048.1"/>
    </source>
</evidence>
<accession>A0A948TD84</accession>
<reference evidence="2" key="1">
    <citation type="journal article" date="2021" name="PeerJ">
        <title>Extensive microbial diversity within the chicken gut microbiome revealed by metagenomics and culture.</title>
        <authorList>
            <person name="Gilroy R."/>
            <person name="Ravi A."/>
            <person name="Getino M."/>
            <person name="Pursley I."/>
            <person name="Horton D.L."/>
            <person name="Alikhan N.F."/>
            <person name="Baker D."/>
            <person name="Gharbi K."/>
            <person name="Hall N."/>
            <person name="Watson M."/>
            <person name="Adriaenssens E.M."/>
            <person name="Foster-Nyarko E."/>
            <person name="Jarju S."/>
            <person name="Secka A."/>
            <person name="Antonio M."/>
            <person name="Oren A."/>
            <person name="Chaudhuri R.R."/>
            <person name="La Ragione R."/>
            <person name="Hildebrand F."/>
            <person name="Pallen M.J."/>
        </authorList>
    </citation>
    <scope>NUCLEOTIDE SEQUENCE</scope>
    <source>
        <strain evidence="2">G4-2901</strain>
    </source>
</reference>
<protein>
    <submittedName>
        <fullName evidence="2">Uncharacterized protein</fullName>
    </submittedName>
</protein>
<proteinExistence type="predicted"/>
<dbReference type="EMBL" id="JAHLFW010000101">
    <property type="protein sequence ID" value="MBU3839048.1"/>
    <property type="molecule type" value="Genomic_DNA"/>
</dbReference>
<keyword evidence="1" id="KW-0472">Membrane</keyword>